<feature type="region of interest" description="Disordered" evidence="1">
    <location>
        <begin position="43"/>
        <end position="78"/>
    </location>
</feature>
<protein>
    <submittedName>
        <fullName evidence="2">Uncharacterized protein</fullName>
    </submittedName>
</protein>
<proteinExistence type="predicted"/>
<dbReference type="EMBL" id="BNCD01000015">
    <property type="protein sequence ID" value="GHH84580.1"/>
    <property type="molecule type" value="Genomic_DNA"/>
</dbReference>
<keyword evidence="3" id="KW-1185">Reference proteome</keyword>
<dbReference type="Proteomes" id="UP000603708">
    <property type="component" value="Unassembled WGS sequence"/>
</dbReference>
<reference evidence="2" key="1">
    <citation type="journal article" date="2014" name="Int. J. Syst. Evol. Microbiol.">
        <title>Complete genome sequence of Corynebacterium casei LMG S-19264T (=DSM 44701T), isolated from a smear-ripened cheese.</title>
        <authorList>
            <consortium name="US DOE Joint Genome Institute (JGI-PGF)"/>
            <person name="Walter F."/>
            <person name="Albersmeier A."/>
            <person name="Kalinowski J."/>
            <person name="Ruckert C."/>
        </authorList>
    </citation>
    <scope>NUCLEOTIDE SEQUENCE</scope>
    <source>
        <strain evidence="2">JCM 5069</strain>
    </source>
</reference>
<evidence type="ECO:0000313" key="2">
    <source>
        <dbReference type="EMBL" id="GHH84580.1"/>
    </source>
</evidence>
<dbReference type="RefSeq" id="WP_189935695.1">
    <property type="nucleotide sequence ID" value="NZ_BNCD01000015.1"/>
</dbReference>
<dbReference type="AlphaFoldDB" id="A0A919L4E9"/>
<organism evidence="2 3">
    <name type="scientific">Streptomyces sulfonofaciens</name>
    <dbReference type="NCBI Taxonomy" id="68272"/>
    <lineage>
        <taxon>Bacteria</taxon>
        <taxon>Bacillati</taxon>
        <taxon>Actinomycetota</taxon>
        <taxon>Actinomycetes</taxon>
        <taxon>Kitasatosporales</taxon>
        <taxon>Streptomycetaceae</taxon>
        <taxon>Streptomyces</taxon>
    </lineage>
</organism>
<sequence>MGKKKAMQGAGKGGARRKGGEQPADAAAAAAIRAARFGRLPSRVEPSQMVEETPAQAPHDPDFGRNPENDWMIRYSAG</sequence>
<gene>
    <name evidence="2" type="ORF">GCM10018793_49390</name>
</gene>
<comment type="caution">
    <text evidence="2">The sequence shown here is derived from an EMBL/GenBank/DDBJ whole genome shotgun (WGS) entry which is preliminary data.</text>
</comment>
<feature type="compositionally biased region" description="Basic and acidic residues" evidence="1">
    <location>
        <begin position="59"/>
        <end position="68"/>
    </location>
</feature>
<evidence type="ECO:0000313" key="3">
    <source>
        <dbReference type="Proteomes" id="UP000603708"/>
    </source>
</evidence>
<name>A0A919L4E9_9ACTN</name>
<feature type="region of interest" description="Disordered" evidence="1">
    <location>
        <begin position="1"/>
        <end position="25"/>
    </location>
</feature>
<accession>A0A919L4E9</accession>
<evidence type="ECO:0000256" key="1">
    <source>
        <dbReference type="SAM" id="MobiDB-lite"/>
    </source>
</evidence>
<reference evidence="2" key="2">
    <citation type="submission" date="2020-09" db="EMBL/GenBank/DDBJ databases">
        <authorList>
            <person name="Sun Q."/>
            <person name="Ohkuma M."/>
        </authorList>
    </citation>
    <scope>NUCLEOTIDE SEQUENCE</scope>
    <source>
        <strain evidence="2">JCM 5069</strain>
    </source>
</reference>